<evidence type="ECO:0000313" key="2">
    <source>
        <dbReference type="EMBL" id="CAD73744.1"/>
    </source>
</evidence>
<dbReference type="STRING" id="243090.RB4371"/>
<evidence type="ECO:0000259" key="1">
    <source>
        <dbReference type="Pfam" id="PF21746"/>
    </source>
</evidence>
<organism evidence="2 3">
    <name type="scientific">Rhodopirellula baltica (strain DSM 10527 / NCIMB 13988 / SH1)</name>
    <dbReference type="NCBI Taxonomy" id="243090"/>
    <lineage>
        <taxon>Bacteria</taxon>
        <taxon>Pseudomonadati</taxon>
        <taxon>Planctomycetota</taxon>
        <taxon>Planctomycetia</taxon>
        <taxon>Pirellulales</taxon>
        <taxon>Pirellulaceae</taxon>
        <taxon>Rhodopirellula</taxon>
    </lineage>
</organism>
<dbReference type="PATRIC" id="fig|243090.15.peg.2031"/>
<protein>
    <recommendedName>
        <fullName evidence="1">DUF6869 domain-containing protein</fullName>
    </recommendedName>
</protein>
<reference evidence="2 3" key="1">
    <citation type="journal article" date="2003" name="Proc. Natl. Acad. Sci. U.S.A.">
        <title>Complete genome sequence of the marine planctomycete Pirellula sp. strain 1.</title>
        <authorList>
            <person name="Gloeckner F.O."/>
            <person name="Kube M."/>
            <person name="Bauer M."/>
            <person name="Teeling H."/>
            <person name="Lombardot T."/>
            <person name="Ludwig W."/>
            <person name="Gade D."/>
            <person name="Beck A."/>
            <person name="Borzym K."/>
            <person name="Heitmann K."/>
            <person name="Rabus R."/>
            <person name="Schlesner H."/>
            <person name="Amann R."/>
            <person name="Reinhardt R."/>
        </authorList>
    </citation>
    <scope>NUCLEOTIDE SEQUENCE [LARGE SCALE GENOMIC DNA]</scope>
    <source>
        <strain evidence="3">DSM 10527 / NCIMB 13988 / SH1</strain>
    </source>
</reference>
<dbReference type="EnsemblBacteria" id="CAD73744">
    <property type="protein sequence ID" value="CAD73744"/>
    <property type="gene ID" value="RB4371"/>
</dbReference>
<dbReference type="Proteomes" id="UP000001025">
    <property type="component" value="Chromosome"/>
</dbReference>
<dbReference type="Pfam" id="PF21746">
    <property type="entry name" value="DUF6869"/>
    <property type="match status" value="1"/>
</dbReference>
<evidence type="ECO:0000313" key="3">
    <source>
        <dbReference type="Proteomes" id="UP000001025"/>
    </source>
</evidence>
<dbReference type="KEGG" id="rba:RB4371"/>
<dbReference type="HOGENOM" id="CLU_1538858_0_0_0"/>
<name>Q7USQ2_RHOBA</name>
<proteinExistence type="predicted"/>
<dbReference type="OrthoDB" id="9154182at2"/>
<dbReference type="EMBL" id="BX294140">
    <property type="protein sequence ID" value="CAD73744.1"/>
    <property type="molecule type" value="Genomic_DNA"/>
</dbReference>
<feature type="domain" description="DUF6869" evidence="1">
    <location>
        <begin position="85"/>
        <end position="170"/>
    </location>
</feature>
<dbReference type="InterPro" id="IPR049221">
    <property type="entry name" value="DUF6869"/>
</dbReference>
<gene>
    <name evidence="2" type="ordered locus">RB4371</name>
</gene>
<accession>Q7USQ2</accession>
<dbReference type="InParanoid" id="Q7USQ2"/>
<dbReference type="AlphaFoldDB" id="Q7USQ2"/>
<sequence length="174" mass="19518">MAPIQCAWLRHLSHHCGRCREKLALSAKLDCILLIDSRWDDLSESDWNAFAIAWNSELCGDDASSSIPKLPWLLDDAPSTASEYVVPMNFTASAASQWKFILVAYRTGTEDTHRHLAAGPVEHLLGEHGDEFISLFEQLAEEDARFAKMLRNCLQNEMSGEVWRRLCLARGDGG</sequence>
<keyword evidence="3" id="KW-1185">Reference proteome</keyword>